<evidence type="ECO:0000259" key="8">
    <source>
        <dbReference type="Pfam" id="PF04535"/>
    </source>
</evidence>
<dbReference type="Pfam" id="PF04535">
    <property type="entry name" value="CASP_dom"/>
    <property type="match status" value="1"/>
</dbReference>
<accession>A0A1R3JA17</accession>
<evidence type="ECO:0000256" key="3">
    <source>
        <dbReference type="ARBA" id="ARBA00022475"/>
    </source>
</evidence>
<sequence length="108" mass="11760">MAAEVASSLIFRIARGLAAVVAMVMASFNAATMGIFYLEKKGNTHAFWDPICDIVQTYCLRLTVAVSFGYAALIIYILIVIYWICVTLNILLIEPPKKAAPPSAPPKP</sequence>
<reference evidence="10" key="1">
    <citation type="submission" date="2013-09" db="EMBL/GenBank/DDBJ databases">
        <title>Corchorus olitorius genome sequencing.</title>
        <authorList>
            <person name="Alam M."/>
            <person name="Haque M.S."/>
            <person name="Islam M.S."/>
            <person name="Emdad E.M."/>
            <person name="Islam M.M."/>
            <person name="Ahmed B."/>
            <person name="Halim A."/>
            <person name="Hossen Q.M.M."/>
            <person name="Hossain M.Z."/>
            <person name="Ahmed R."/>
            <person name="Khan M.M."/>
            <person name="Islam R."/>
            <person name="Rashid M.M."/>
            <person name="Khan S.A."/>
            <person name="Rahman M.S."/>
            <person name="Alam M."/>
            <person name="Yahiya A.S."/>
            <person name="Khan M.S."/>
            <person name="Azam M.S."/>
            <person name="Haque T."/>
            <person name="Lashkar M.Z.H."/>
            <person name="Akhand A.I."/>
            <person name="Morshed G."/>
            <person name="Roy S."/>
            <person name="Uddin K.S."/>
            <person name="Rabeya T."/>
            <person name="Hossain A.S."/>
            <person name="Chowdhury A."/>
            <person name="Snigdha A.R."/>
            <person name="Mortoza M.S."/>
            <person name="Matin S.A."/>
            <person name="Hoque S.M.E."/>
            <person name="Islam M.K."/>
            <person name="Roy D.K."/>
            <person name="Haider R."/>
            <person name="Moosa M.M."/>
            <person name="Elias S.M."/>
            <person name="Hasan A.M."/>
            <person name="Jahan S."/>
            <person name="Shafiuddin M."/>
            <person name="Mahmood N."/>
            <person name="Shommy N.S."/>
        </authorList>
    </citation>
    <scope>NUCLEOTIDE SEQUENCE [LARGE SCALE GENOMIC DNA]</scope>
    <source>
        <strain evidence="10">cv. O-4</strain>
    </source>
</reference>
<gene>
    <name evidence="9" type="ORF">COLO4_18189</name>
</gene>
<evidence type="ECO:0000313" key="10">
    <source>
        <dbReference type="Proteomes" id="UP000187203"/>
    </source>
</evidence>
<dbReference type="AlphaFoldDB" id="A0A1R3JA17"/>
<evidence type="ECO:0000256" key="1">
    <source>
        <dbReference type="ARBA" id="ARBA00004651"/>
    </source>
</evidence>
<dbReference type="InterPro" id="IPR006459">
    <property type="entry name" value="CASP/CASPL"/>
</dbReference>
<comment type="similarity">
    <text evidence="2 7">Belongs to the Casparian strip membrane proteins (CASP) family.</text>
</comment>
<evidence type="ECO:0000256" key="4">
    <source>
        <dbReference type="ARBA" id="ARBA00022692"/>
    </source>
</evidence>
<evidence type="ECO:0000256" key="5">
    <source>
        <dbReference type="ARBA" id="ARBA00022989"/>
    </source>
</evidence>
<dbReference type="OrthoDB" id="1669347at2759"/>
<comment type="subcellular location">
    <subcellularLocation>
        <location evidence="1 7">Cell membrane</location>
        <topology evidence="1 7">Multi-pass membrane protein</topology>
    </subcellularLocation>
</comment>
<dbReference type="NCBIfam" id="TIGR01569">
    <property type="entry name" value="A_tha_TIGR01569"/>
    <property type="match status" value="1"/>
</dbReference>
<keyword evidence="5 7" id="KW-1133">Transmembrane helix</keyword>
<comment type="subunit">
    <text evidence="7">Homodimer and heterodimers.</text>
</comment>
<keyword evidence="4 7" id="KW-0812">Transmembrane</keyword>
<evidence type="ECO:0000256" key="7">
    <source>
        <dbReference type="RuleBase" id="RU361233"/>
    </source>
</evidence>
<protein>
    <recommendedName>
        <fullName evidence="7">CASP-like protein</fullName>
    </recommendedName>
</protein>
<feature type="transmembrane region" description="Helical" evidence="7">
    <location>
        <begin position="70"/>
        <end position="93"/>
    </location>
</feature>
<feature type="transmembrane region" description="Helical" evidence="7">
    <location>
        <begin position="17"/>
        <end position="38"/>
    </location>
</feature>
<keyword evidence="3 7" id="KW-1003">Cell membrane</keyword>
<dbReference type="GO" id="GO:0005886">
    <property type="term" value="C:plasma membrane"/>
    <property type="evidence" value="ECO:0007669"/>
    <property type="project" value="UniProtKB-SubCell"/>
</dbReference>
<dbReference type="Proteomes" id="UP000187203">
    <property type="component" value="Unassembled WGS sequence"/>
</dbReference>
<proteinExistence type="inferred from homology"/>
<keyword evidence="6 7" id="KW-0472">Membrane</keyword>
<name>A0A1R3JA17_9ROSI</name>
<dbReference type="EMBL" id="AWUE01016434">
    <property type="protein sequence ID" value="OMO91673.1"/>
    <property type="molecule type" value="Genomic_DNA"/>
</dbReference>
<evidence type="ECO:0000313" key="9">
    <source>
        <dbReference type="EMBL" id="OMO91673.1"/>
    </source>
</evidence>
<comment type="caution">
    <text evidence="9">The sequence shown here is derived from an EMBL/GenBank/DDBJ whole genome shotgun (WGS) entry which is preliminary data.</text>
</comment>
<comment type="caution">
    <text evidence="7">Lacks conserved residue(s) required for the propagation of feature annotation.</text>
</comment>
<evidence type="ECO:0000256" key="2">
    <source>
        <dbReference type="ARBA" id="ARBA00007651"/>
    </source>
</evidence>
<organism evidence="9 10">
    <name type="scientific">Corchorus olitorius</name>
    <dbReference type="NCBI Taxonomy" id="93759"/>
    <lineage>
        <taxon>Eukaryota</taxon>
        <taxon>Viridiplantae</taxon>
        <taxon>Streptophyta</taxon>
        <taxon>Embryophyta</taxon>
        <taxon>Tracheophyta</taxon>
        <taxon>Spermatophyta</taxon>
        <taxon>Magnoliopsida</taxon>
        <taxon>eudicotyledons</taxon>
        <taxon>Gunneridae</taxon>
        <taxon>Pentapetalae</taxon>
        <taxon>rosids</taxon>
        <taxon>malvids</taxon>
        <taxon>Malvales</taxon>
        <taxon>Malvaceae</taxon>
        <taxon>Grewioideae</taxon>
        <taxon>Apeibeae</taxon>
        <taxon>Corchorus</taxon>
    </lineage>
</organism>
<dbReference type="InterPro" id="IPR006702">
    <property type="entry name" value="CASP_dom"/>
</dbReference>
<keyword evidence="10" id="KW-1185">Reference proteome</keyword>
<evidence type="ECO:0000256" key="6">
    <source>
        <dbReference type="ARBA" id="ARBA00023136"/>
    </source>
</evidence>
<feature type="domain" description="Casparian strip membrane protein" evidence="8">
    <location>
        <begin position="19"/>
        <end position="74"/>
    </location>
</feature>